<organism evidence="3 4">
    <name type="scientific">Novosphingobium capsulatum</name>
    <dbReference type="NCBI Taxonomy" id="13688"/>
    <lineage>
        <taxon>Bacteria</taxon>
        <taxon>Pseudomonadati</taxon>
        <taxon>Pseudomonadota</taxon>
        <taxon>Alphaproteobacteria</taxon>
        <taxon>Sphingomonadales</taxon>
        <taxon>Sphingomonadaceae</taxon>
        <taxon>Novosphingobium</taxon>
    </lineage>
</organism>
<keyword evidence="4" id="KW-1185">Reference proteome</keyword>
<evidence type="ECO:0000256" key="2">
    <source>
        <dbReference type="RuleBase" id="RU363072"/>
    </source>
</evidence>
<evidence type="ECO:0000256" key="1">
    <source>
        <dbReference type="ARBA" id="ARBA00008769"/>
    </source>
</evidence>
<sequence length="496" mass="52867">MITLSFPLLRRALRAATIDSLPAHNTRLSYSHASAAAVNGLTAASIEWRMAGRLATALAWGALLAQAPVRADAPPAAQVADQAPDQTIAIHGQYTLVAQGVGGFASPYSADNSLAPHQVKATNDATLYLGVRPWRGAEVWVNPEIDQGFGLSNTLGAGGFPSAEAYKVGQFSPYFKLQRAFLRQTIALGGDTLAVAAGQNQLRLATTANRLVITAGKMGVGDVFDTNRYAHDPRGDFLNWSLVDTGSFDYAANAWGYTYGVAAEWYQGPWTLRAGLYNLSQVPNGVALESNFSQNALIAEVERRFTLAGHPGAVRVTGFRNRGRFARFDDALALAAASGQAVPDLAPARRVQDRLGIAFNAEQEVTGSLGLFMRGGWSDGRIETYDFTDIDRTLAFGGSLAGKGWGRPQDTFAVAGVVNGISAAHQRWLAAGGLGVLVGDGALPHPGTEQIVEAYYAFRPVGWGSLTFDYQHIANPGYNRDRGPANIFALRVHAGF</sequence>
<dbReference type="Proteomes" id="UP001184150">
    <property type="component" value="Unassembled WGS sequence"/>
</dbReference>
<dbReference type="EMBL" id="JAVDRD010000013">
    <property type="protein sequence ID" value="MDR6512994.1"/>
    <property type="molecule type" value="Genomic_DNA"/>
</dbReference>
<name>A0ABU1MRN6_9SPHN</name>
<dbReference type="Gene3D" id="2.40.160.180">
    <property type="entry name" value="Carbohydrate-selective porin OprB"/>
    <property type="match status" value="1"/>
</dbReference>
<proteinExistence type="inferred from homology"/>
<reference evidence="3 4" key="1">
    <citation type="submission" date="2023-07" db="EMBL/GenBank/DDBJ databases">
        <title>Sorghum-associated microbial communities from plants grown in Nebraska, USA.</title>
        <authorList>
            <person name="Schachtman D."/>
        </authorList>
    </citation>
    <scope>NUCLEOTIDE SEQUENCE [LARGE SCALE GENOMIC DNA]</scope>
    <source>
        <strain evidence="3 4">DS1027</strain>
    </source>
</reference>
<evidence type="ECO:0000313" key="3">
    <source>
        <dbReference type="EMBL" id="MDR6512994.1"/>
    </source>
</evidence>
<dbReference type="Pfam" id="PF04966">
    <property type="entry name" value="OprB"/>
    <property type="match status" value="1"/>
</dbReference>
<dbReference type="InterPro" id="IPR007049">
    <property type="entry name" value="Carb-sel_porin_OprB"/>
</dbReference>
<protein>
    <submittedName>
        <fullName evidence="3">High affinity Mn2+ porin</fullName>
    </submittedName>
</protein>
<comment type="similarity">
    <text evidence="1 2">Belongs to the OprB family.</text>
</comment>
<comment type="caution">
    <text evidence="3">The sequence shown here is derived from an EMBL/GenBank/DDBJ whole genome shotgun (WGS) entry which is preliminary data.</text>
</comment>
<dbReference type="InterPro" id="IPR038673">
    <property type="entry name" value="OprB_sf"/>
</dbReference>
<accession>A0ABU1MRN6</accession>
<evidence type="ECO:0000313" key="4">
    <source>
        <dbReference type="Proteomes" id="UP001184150"/>
    </source>
</evidence>
<gene>
    <name evidence="3" type="ORF">J2792_003882</name>
</gene>